<dbReference type="Pfam" id="PF13193">
    <property type="entry name" value="AMP-binding_C"/>
    <property type="match status" value="2"/>
</dbReference>
<dbReference type="NCBIfam" id="TIGR01733">
    <property type="entry name" value="AA-adenyl-dom"/>
    <property type="match status" value="1"/>
</dbReference>
<dbReference type="InterPro" id="IPR010060">
    <property type="entry name" value="NRPS_synth"/>
</dbReference>
<dbReference type="PROSITE" id="PS00455">
    <property type="entry name" value="AMP_BINDING"/>
    <property type="match status" value="2"/>
</dbReference>
<organism evidence="11 12">
    <name type="scientific">Paenibacillus chartarius</name>
    <dbReference type="NCBI Taxonomy" id="747481"/>
    <lineage>
        <taxon>Bacteria</taxon>
        <taxon>Bacillati</taxon>
        <taxon>Bacillota</taxon>
        <taxon>Bacilli</taxon>
        <taxon>Bacillales</taxon>
        <taxon>Paenibacillaceae</taxon>
        <taxon>Paenibacillus</taxon>
    </lineage>
</organism>
<keyword evidence="8" id="KW-0511">Multifunctional enzyme</keyword>
<dbReference type="InterPro" id="IPR001242">
    <property type="entry name" value="Condensation_dom"/>
</dbReference>
<comment type="cofactor">
    <cofactor evidence="1">
        <name>pantetheine 4'-phosphate</name>
        <dbReference type="ChEBI" id="CHEBI:47942"/>
    </cofactor>
</comment>
<evidence type="ECO:0000256" key="1">
    <source>
        <dbReference type="ARBA" id="ARBA00001957"/>
    </source>
</evidence>
<dbReference type="InterPro" id="IPR036736">
    <property type="entry name" value="ACP-like_sf"/>
</dbReference>
<dbReference type="Gene3D" id="3.30.559.30">
    <property type="entry name" value="Nonribosomal peptide synthetase, condensation domain"/>
    <property type="match status" value="3"/>
</dbReference>
<dbReference type="InterPro" id="IPR020459">
    <property type="entry name" value="AMP-binding"/>
</dbReference>
<keyword evidence="12" id="KW-1185">Reference proteome</keyword>
<dbReference type="EMBL" id="JBHLWN010000036">
    <property type="protein sequence ID" value="MFC0212778.1"/>
    <property type="molecule type" value="Genomic_DNA"/>
</dbReference>
<dbReference type="CDD" id="cd19534">
    <property type="entry name" value="E_NRPS"/>
    <property type="match status" value="1"/>
</dbReference>
<dbReference type="Gene3D" id="3.40.50.980">
    <property type="match status" value="4"/>
</dbReference>
<reference evidence="11 12" key="1">
    <citation type="submission" date="2024-09" db="EMBL/GenBank/DDBJ databases">
        <authorList>
            <person name="Sun Q."/>
            <person name="Mori K."/>
        </authorList>
    </citation>
    <scope>NUCLEOTIDE SEQUENCE [LARGE SCALE GENOMIC DNA]</scope>
    <source>
        <strain evidence="11 12">CCM 7759</strain>
    </source>
</reference>
<dbReference type="PROSITE" id="PS50075">
    <property type="entry name" value="CARRIER"/>
    <property type="match status" value="2"/>
</dbReference>
<dbReference type="Gene3D" id="3.30.300.30">
    <property type="match status" value="2"/>
</dbReference>
<keyword evidence="6" id="KW-0677">Repeat</keyword>
<feature type="non-terminal residue" evidence="11">
    <location>
        <position position="2449"/>
    </location>
</feature>
<evidence type="ECO:0000256" key="7">
    <source>
        <dbReference type="ARBA" id="ARBA00023194"/>
    </source>
</evidence>
<dbReference type="Pfam" id="PF00501">
    <property type="entry name" value="AMP-binding"/>
    <property type="match status" value="2"/>
</dbReference>
<dbReference type="InterPro" id="IPR045851">
    <property type="entry name" value="AMP-bd_C_sf"/>
</dbReference>
<dbReference type="Pfam" id="PF00668">
    <property type="entry name" value="Condensation"/>
    <property type="match status" value="3"/>
</dbReference>
<dbReference type="InterPro" id="IPR020845">
    <property type="entry name" value="AMP-binding_CS"/>
</dbReference>
<feature type="non-terminal residue" evidence="11">
    <location>
        <position position="1"/>
    </location>
</feature>
<dbReference type="InterPro" id="IPR006162">
    <property type="entry name" value="Ppantetheine_attach_site"/>
</dbReference>
<dbReference type="Proteomes" id="UP001589776">
    <property type="component" value="Unassembled WGS sequence"/>
</dbReference>
<accession>A0ABV6DJG9</accession>
<dbReference type="PRINTS" id="PR00154">
    <property type="entry name" value="AMPBINDING"/>
</dbReference>
<protein>
    <submittedName>
        <fullName evidence="11">Amino acid adenylation domain-containing protein</fullName>
    </submittedName>
</protein>
<feature type="domain" description="Carrier" evidence="10">
    <location>
        <begin position="93"/>
        <end position="166"/>
    </location>
</feature>
<keyword evidence="3" id="KW-0596">Phosphopantetheine</keyword>
<evidence type="ECO:0000256" key="6">
    <source>
        <dbReference type="ARBA" id="ARBA00022737"/>
    </source>
</evidence>
<evidence type="ECO:0000256" key="4">
    <source>
        <dbReference type="ARBA" id="ARBA00022553"/>
    </source>
</evidence>
<dbReference type="PANTHER" id="PTHR45527">
    <property type="entry name" value="NONRIBOSOMAL PEPTIDE SYNTHETASE"/>
    <property type="match status" value="1"/>
</dbReference>
<dbReference type="InterPro" id="IPR023213">
    <property type="entry name" value="CAT-like_dom_sf"/>
</dbReference>
<dbReference type="InterPro" id="IPR025110">
    <property type="entry name" value="AMP-bd_C"/>
</dbReference>
<name>A0ABV6DJG9_9BACL</name>
<feature type="region of interest" description="Disordered" evidence="9">
    <location>
        <begin position="1608"/>
        <end position="1635"/>
    </location>
</feature>
<dbReference type="InterPro" id="IPR009081">
    <property type="entry name" value="PP-bd_ACP"/>
</dbReference>
<dbReference type="RefSeq" id="WP_377470002.1">
    <property type="nucleotide sequence ID" value="NZ_JBHLWN010000036.1"/>
</dbReference>
<comment type="caution">
    <text evidence="11">The sequence shown here is derived from an EMBL/GenBank/DDBJ whole genome shotgun (WGS) entry which is preliminary data.</text>
</comment>
<evidence type="ECO:0000313" key="11">
    <source>
        <dbReference type="EMBL" id="MFC0212778.1"/>
    </source>
</evidence>
<sequence length="2449" mass="272195">LANHPQVTEAVVVVLEPEDGAGEAALCAYYTGPEAPAPTELAAFLGESLPHYMIPAHFVRLEQMPVTPNGKIDRKSLPKPDEAAVPQQRAFAKPETGLERKLTEIWEAVLGRQVGIDDHFFHIGGDSIKAIQVSARLHKEGLQLEMKQLFLHPTIRSLSPHIRVLKRTASQEPVTGEVRLAPIQRWFLTQRFTDAHHFNQSVMLYREQPLDVGSLHRALRKLTQHHDALRSCFRVEAGRYVQKVRDDSEPSYALLTFDIPDMSEAASTIYEATAQLQQSIDLDNGPLVKLALFRTSEGDHLFMTVHHLVIDGISWRIVLEDFATLYEQAENGNTLELPLKTHSYQAWTDFLTAFSDGPQLEEQAAFWLSQEELQPAPLPKKKKRSFAGADRGLSGQIVMTLTEEATTALTTTVHKAYRTEMNDVLLTALGSAVRDWTGGELAGFWLEGHGREQLSKELDVSRTVGWFTALYPVVLDMKRSDAEGTRLKKVKEALRTIPNKGIGYGLLRYMKYDGMPPEMTFKLKPEISFNYLGNLDGAAENGTFRLSAYEPAPEISERLERRHPVDINGWIRDGKLTLIVDYDPELFEAEQIRSFTESLKQHLLLLIEHCTGKLFSELTPSDISSRRIGLEQLELVYARMADGRQIEDVYTLSPMQEGLMFQMLLEPESQAYFQQLTLHLEGDVEAGIIRQSFERLIARYDMLRTVFLFDSMPVPVQVVLQNSTIEPIAHVDAAELAPEEAEAALQLFVDSQRTKPFVWSESTPMRIALVRTAEQSYKLVWSFHHILLDGWCLGIVLKEWFETYAEVKRGQLAELEPAPAYARYIEWVERQDKLAASAYWRQYLEGFETQTGLPKAAGRRSNAEAPGSSPQTRQDIVFVIDEQRTSKLHALARERNVTLNTVFQVLWGLLLQHYNDTDDVLFGAVVSGRSPQVEDIERMVGLFINTIPVRIRSSRNMTFAGLLRAVSEQALASREYDYYPLYEIQAESALQQHLLDHVLAFENYPLEKEAEAIGEAGELGFRISHVDVFEETHYPLSVTVAPRQDLTVRLNMLCGVFDERTLANLPVHLERLIDQAAVNPDVLVSRLEIAGGPELHELLSFGGHDRGTAHSAQASTITAMFELCMRRNGGQTAILHGDRTVTYAELNRHAEQWAAVLKQAGAGRGSLVAIVADASVELIAAMLGILKAGAAYVPIDPVNPHDRIGYMLEDSGAGLLVTERAWLEALSGFAKVICLDEREERSAASLQADNLQPLYRAPEPDDTAYVIYTSGTTGKPKGVMIPHRGIVNLLDTFVMEYGFGSGDRVLQFASLSFDASVWEIWMTLLSGAALVLAPKEVLHHPVKLERLIAEQRVSVALLPPTYAVQWPTGSMAALRVLVTGGSEAPTEYVNEWSRYTTYANAYGPTEASIITTMWRPVPGGAPVQGTVPIGQPVNGMKAFIMDRHLRLAPLGAAGELCIAGEGLALGYLHRPELTEEKFVPNPIEPGKRMYRTGDLARWLPNGQLEYLGRIDHQVKIRGFRIELGEIETVLLQHPAVQEAIVIDRQDGAGLKYLCAYWVPADPADPADSAGETQLETQVLKTHLSRHLPDYMIPASFVALNQLPLTPNGKIDRKALPEPDRQAGSDGRSGGAPFAAPRSEAERLLARLWSELLDTEEGAIGIDDRFFELGGHSLKAAQLVARVHMELGVELPLKAVFERPTIRELGVLLTSSAAGSYLTIPAAPLRSVYPLSAAQRRLFILNRIDRGQTSYNLPTAIRLEGDVDRSRLEAAFRALIARHDALRTSFEVLDGEPVQRIHDEVDWQPEHAEVPSAHLDDAIGAFIRPFDVSRAPLMRAGIVETTDRADDRSVLLLFDIHHLVADGISVQRLIQELGQLYRGEELPAPMLQYKDYSEWQHTEPVQSRIRGQREYWLHRFSGELPVLELPTDRPRPAVQQSAGRLYTIVADPGLTRRIDDLAKKTETTVYMVLLAGFSILLSKYAGQTDVIIGSPVAGRAAKQLDDVIGMFVATLALRTAPEGGKPIAEFLKEIRALTLEAFEHQDYPFEQLIDDLNLERDLSRNPLFDVMFAYQNMGSAELELDGIRCTPYPIGDPAAQFDLTLEASDSEAGLLLQWGYRTSLFDSSTIERMAGHFIRVLEQMTDNTQTAIGSICLLTGAEREQLAGFYDERPGDTAAERSIHGLFEARAALHPERTALVFGQERVTYGELNERANRIARLLLEQGLAKEDRVGIMLHRTPLLAACILAVWKAGGAYIPIDPDYPASRTAGMLGDAGAAVLLTESVFMSEELSVQLHCTALELDRLGNMLAEADGSNVGLPHDPDRLAYVIYTSGSTGRPKGAMVEHRGMMNHLTAKVEDLQVNEHSIIAQNASHCFDISVWQLFTSLTLGGQTVIYPNELILRPDDLLRSVIADGITVLEVVPSYFAVLLDYLESSPVPLPSLTVLVATGEA</sequence>
<gene>
    <name evidence="11" type="ORF">ACFFK0_09925</name>
</gene>
<keyword evidence="5" id="KW-0436">Ligase</keyword>
<dbReference type="CDD" id="cd05930">
    <property type="entry name" value="A_NRPS"/>
    <property type="match status" value="1"/>
</dbReference>
<dbReference type="SMART" id="SM01294">
    <property type="entry name" value="PKS_PP_betabranch"/>
    <property type="match status" value="1"/>
</dbReference>
<dbReference type="PROSITE" id="PS00012">
    <property type="entry name" value="PHOSPHOPANTETHEINE"/>
    <property type="match status" value="2"/>
</dbReference>
<dbReference type="SMART" id="SM00823">
    <property type="entry name" value="PKS_PP"/>
    <property type="match status" value="2"/>
</dbReference>
<dbReference type="Gene3D" id="3.30.559.10">
    <property type="entry name" value="Chloramphenicol acetyltransferase-like domain"/>
    <property type="match status" value="3"/>
</dbReference>
<evidence type="ECO:0000259" key="10">
    <source>
        <dbReference type="PROSITE" id="PS50075"/>
    </source>
</evidence>
<proteinExistence type="inferred from homology"/>
<evidence type="ECO:0000256" key="9">
    <source>
        <dbReference type="SAM" id="MobiDB-lite"/>
    </source>
</evidence>
<comment type="similarity">
    <text evidence="2">Belongs to the ATP-dependent AMP-binding enzyme family.</text>
</comment>
<dbReference type="PANTHER" id="PTHR45527:SF1">
    <property type="entry name" value="FATTY ACID SYNTHASE"/>
    <property type="match status" value="1"/>
</dbReference>
<evidence type="ECO:0000256" key="2">
    <source>
        <dbReference type="ARBA" id="ARBA00006432"/>
    </source>
</evidence>
<dbReference type="InterPro" id="IPR000873">
    <property type="entry name" value="AMP-dep_synth/lig_dom"/>
</dbReference>
<dbReference type="Gene3D" id="2.30.38.10">
    <property type="entry name" value="Luciferase, Domain 3"/>
    <property type="match status" value="1"/>
</dbReference>
<dbReference type="InterPro" id="IPR020806">
    <property type="entry name" value="PKS_PP-bd"/>
</dbReference>
<feature type="compositionally biased region" description="Basic and acidic residues" evidence="9">
    <location>
        <begin position="71"/>
        <end position="82"/>
    </location>
</feature>
<dbReference type="Pfam" id="PF00550">
    <property type="entry name" value="PP-binding"/>
    <property type="match status" value="2"/>
</dbReference>
<feature type="domain" description="Carrier" evidence="10">
    <location>
        <begin position="1635"/>
        <end position="1712"/>
    </location>
</feature>
<evidence type="ECO:0000256" key="3">
    <source>
        <dbReference type="ARBA" id="ARBA00022450"/>
    </source>
</evidence>
<dbReference type="SUPFAM" id="SSF52777">
    <property type="entry name" value="CoA-dependent acyltransferases"/>
    <property type="match status" value="6"/>
</dbReference>
<dbReference type="CDD" id="cd19543">
    <property type="entry name" value="DCL_NRPS"/>
    <property type="match status" value="1"/>
</dbReference>
<dbReference type="SUPFAM" id="SSF56801">
    <property type="entry name" value="Acetyl-CoA synthetase-like"/>
    <property type="match status" value="3"/>
</dbReference>
<keyword evidence="7" id="KW-0045">Antibiotic biosynthesis</keyword>
<feature type="compositionally biased region" description="Basic and acidic residues" evidence="9">
    <location>
        <begin position="1609"/>
        <end position="1622"/>
    </location>
</feature>
<feature type="region of interest" description="Disordered" evidence="9">
    <location>
        <begin position="69"/>
        <end position="90"/>
    </location>
</feature>
<keyword evidence="4" id="KW-0597">Phosphoprotein</keyword>
<dbReference type="CDD" id="cd19531">
    <property type="entry name" value="LCL_NRPS-like"/>
    <property type="match status" value="1"/>
</dbReference>
<evidence type="ECO:0000256" key="5">
    <source>
        <dbReference type="ARBA" id="ARBA00022598"/>
    </source>
</evidence>
<evidence type="ECO:0000313" key="12">
    <source>
        <dbReference type="Proteomes" id="UP001589776"/>
    </source>
</evidence>
<dbReference type="NCBIfam" id="TIGR01720">
    <property type="entry name" value="NRPS-para261"/>
    <property type="match status" value="1"/>
</dbReference>
<dbReference type="SUPFAM" id="SSF47336">
    <property type="entry name" value="ACP-like"/>
    <property type="match status" value="2"/>
</dbReference>
<evidence type="ECO:0000256" key="8">
    <source>
        <dbReference type="ARBA" id="ARBA00023268"/>
    </source>
</evidence>
<dbReference type="Gene3D" id="1.10.1200.10">
    <property type="entry name" value="ACP-like"/>
    <property type="match status" value="2"/>
</dbReference>
<dbReference type="InterPro" id="IPR010071">
    <property type="entry name" value="AA_adenyl_dom"/>
</dbReference>